<evidence type="ECO:0000313" key="1">
    <source>
        <dbReference type="EMBL" id="MPN07625.1"/>
    </source>
</evidence>
<protein>
    <submittedName>
        <fullName evidence="1">Uncharacterized protein</fullName>
    </submittedName>
</protein>
<reference evidence="1" key="1">
    <citation type="submission" date="2019-08" db="EMBL/GenBank/DDBJ databases">
        <authorList>
            <person name="Kucharzyk K."/>
            <person name="Murdoch R.W."/>
            <person name="Higgins S."/>
            <person name="Loffler F."/>
        </authorList>
    </citation>
    <scope>NUCLEOTIDE SEQUENCE</scope>
</reference>
<dbReference type="EMBL" id="VSSQ01053622">
    <property type="protein sequence ID" value="MPN07625.1"/>
    <property type="molecule type" value="Genomic_DNA"/>
</dbReference>
<accession>A0A645EZZ3</accession>
<name>A0A645EZZ3_9ZZZZ</name>
<gene>
    <name evidence="1" type="ORF">SDC9_154896</name>
</gene>
<dbReference type="AlphaFoldDB" id="A0A645EZZ3"/>
<organism evidence="1">
    <name type="scientific">bioreactor metagenome</name>
    <dbReference type="NCBI Taxonomy" id="1076179"/>
    <lineage>
        <taxon>unclassified sequences</taxon>
        <taxon>metagenomes</taxon>
        <taxon>ecological metagenomes</taxon>
    </lineage>
</organism>
<sequence length="221" mass="23979">MAFCADDMQAADPDDLLVLLVSRPSKAFIQFAVALPCGKDLAIRILVVGGGLFNHVFGEILTRHRPAGQEIRVAAQQDIRAAPCHVGRDGDSPVVTGLRHDRGLSGVVLGVKHLMGNAPQAQHAAEHFRHFDRYGTDQQRLACLMAADDLLHHGLILALFAAVDHVIEILADHGHVRRDLHDIQAVNALELFFLCLGCTRHAGELGVHAEIVLECNGGQRL</sequence>
<proteinExistence type="predicted"/>
<comment type="caution">
    <text evidence="1">The sequence shown here is derived from an EMBL/GenBank/DDBJ whole genome shotgun (WGS) entry which is preliminary data.</text>
</comment>